<dbReference type="InterPro" id="IPR017850">
    <property type="entry name" value="Alkaline_phosphatase_core_sf"/>
</dbReference>
<dbReference type="OrthoDB" id="241354at2"/>
<evidence type="ECO:0000313" key="7">
    <source>
        <dbReference type="EMBL" id="QDU40371.1"/>
    </source>
</evidence>
<organism evidence="7 8">
    <name type="scientific">Maioricimonas rarisocia</name>
    <dbReference type="NCBI Taxonomy" id="2528026"/>
    <lineage>
        <taxon>Bacteria</taxon>
        <taxon>Pseudomonadati</taxon>
        <taxon>Planctomycetota</taxon>
        <taxon>Planctomycetia</taxon>
        <taxon>Planctomycetales</taxon>
        <taxon>Planctomycetaceae</taxon>
        <taxon>Maioricimonas</taxon>
    </lineage>
</organism>
<dbReference type="Pfam" id="PF00884">
    <property type="entry name" value="Sulfatase"/>
    <property type="match status" value="1"/>
</dbReference>
<keyword evidence="8" id="KW-1185">Reference proteome</keyword>
<dbReference type="EC" id="3.1.6.1" evidence="7"/>
<dbReference type="PANTHER" id="PTHR42693">
    <property type="entry name" value="ARYLSULFATASE FAMILY MEMBER"/>
    <property type="match status" value="1"/>
</dbReference>
<dbReference type="InterPro" id="IPR024607">
    <property type="entry name" value="Sulfatase_CS"/>
</dbReference>
<dbReference type="KEGG" id="mri:Mal4_47270"/>
<dbReference type="Proteomes" id="UP000320496">
    <property type="component" value="Chromosome"/>
</dbReference>
<gene>
    <name evidence="7" type="ORF">Mal4_47270</name>
</gene>
<reference evidence="7 8" key="1">
    <citation type="submission" date="2019-02" db="EMBL/GenBank/DDBJ databases">
        <title>Deep-cultivation of Planctomycetes and their phenomic and genomic characterization uncovers novel biology.</title>
        <authorList>
            <person name="Wiegand S."/>
            <person name="Jogler M."/>
            <person name="Boedeker C."/>
            <person name="Pinto D."/>
            <person name="Vollmers J."/>
            <person name="Rivas-Marin E."/>
            <person name="Kohn T."/>
            <person name="Peeters S.H."/>
            <person name="Heuer A."/>
            <person name="Rast P."/>
            <person name="Oberbeckmann S."/>
            <person name="Bunk B."/>
            <person name="Jeske O."/>
            <person name="Meyerdierks A."/>
            <person name="Storesund J.E."/>
            <person name="Kallscheuer N."/>
            <person name="Luecker S."/>
            <person name="Lage O.M."/>
            <person name="Pohl T."/>
            <person name="Merkel B.J."/>
            <person name="Hornburger P."/>
            <person name="Mueller R.-W."/>
            <person name="Bruemmer F."/>
            <person name="Labrenz M."/>
            <person name="Spormann A.M."/>
            <person name="Op den Camp H."/>
            <person name="Overmann J."/>
            <person name="Amann R."/>
            <person name="Jetten M.S.M."/>
            <person name="Mascher T."/>
            <person name="Medema M.H."/>
            <person name="Devos D.P."/>
            <person name="Kaster A.-K."/>
            <person name="Ovreas L."/>
            <person name="Rohde M."/>
            <person name="Galperin M.Y."/>
            <person name="Jogler C."/>
        </authorList>
    </citation>
    <scope>NUCLEOTIDE SEQUENCE [LARGE SCALE GENOMIC DNA]</scope>
    <source>
        <strain evidence="7 8">Mal4</strain>
    </source>
</reference>
<evidence type="ECO:0000313" key="8">
    <source>
        <dbReference type="Proteomes" id="UP000320496"/>
    </source>
</evidence>
<dbReference type="EMBL" id="CP036275">
    <property type="protein sequence ID" value="QDU40371.1"/>
    <property type="molecule type" value="Genomic_DNA"/>
</dbReference>
<feature type="signal peptide" evidence="5">
    <location>
        <begin position="1"/>
        <end position="21"/>
    </location>
</feature>
<dbReference type="GO" id="GO:0004065">
    <property type="term" value="F:arylsulfatase activity"/>
    <property type="evidence" value="ECO:0007669"/>
    <property type="project" value="UniProtKB-EC"/>
</dbReference>
<dbReference type="InterPro" id="IPR000917">
    <property type="entry name" value="Sulfatase_N"/>
</dbReference>
<proteinExistence type="inferred from homology"/>
<keyword evidence="2" id="KW-0479">Metal-binding</keyword>
<keyword evidence="4" id="KW-0106">Calcium</keyword>
<dbReference type="PANTHER" id="PTHR42693:SF53">
    <property type="entry name" value="ENDO-4-O-SULFATASE"/>
    <property type="match status" value="1"/>
</dbReference>
<keyword evidence="3 7" id="KW-0378">Hydrolase</keyword>
<dbReference type="PROSITE" id="PS00149">
    <property type="entry name" value="SULFATASE_2"/>
    <property type="match status" value="1"/>
</dbReference>
<evidence type="ECO:0000256" key="4">
    <source>
        <dbReference type="ARBA" id="ARBA00022837"/>
    </source>
</evidence>
<evidence type="ECO:0000256" key="3">
    <source>
        <dbReference type="ARBA" id="ARBA00022801"/>
    </source>
</evidence>
<feature type="chain" id="PRO_5022016909" evidence="5">
    <location>
        <begin position="22"/>
        <end position="523"/>
    </location>
</feature>
<accession>A0A517ZD31</accession>
<keyword evidence="5" id="KW-0732">Signal</keyword>
<dbReference type="Gene3D" id="3.40.720.10">
    <property type="entry name" value="Alkaline Phosphatase, subunit A"/>
    <property type="match status" value="1"/>
</dbReference>
<dbReference type="RefSeq" id="WP_145371625.1">
    <property type="nucleotide sequence ID" value="NZ_CP036275.1"/>
</dbReference>
<dbReference type="SUPFAM" id="SSF53649">
    <property type="entry name" value="Alkaline phosphatase-like"/>
    <property type="match status" value="1"/>
</dbReference>
<name>A0A517ZD31_9PLAN</name>
<evidence type="ECO:0000256" key="2">
    <source>
        <dbReference type="ARBA" id="ARBA00022723"/>
    </source>
</evidence>
<evidence type="ECO:0000259" key="6">
    <source>
        <dbReference type="Pfam" id="PF00884"/>
    </source>
</evidence>
<dbReference type="AlphaFoldDB" id="A0A517ZD31"/>
<sequence length="523" mass="58547" precursor="true">MLRFIAALCLFSTIMGLAATAAADDREGSRPNILFIYTDDHSHRTVSCYPEAYDWVNTPHIDRLAAGGMRFASAYIGTWCMPSRATLLTGHHPYGVESMRMVGTYPGSEYDPEQCRFFPSVFRQNGYQTAQIGKWHTGVDTGFGRDWDHQIVWNRPRYTDNAGNYYYEQMIETDGGDPELVEGYSTDNYTKWAEQYIRGENRAADKPWYLWLCYGAVHGPFTPADRHLDDYSDARVPIPADIYAPRAGKPQYVQDLNLWMKDPAGSGQPVLRGGTVAMATVKPRAGLHGNTIHDWVRQYQQGVLAIDEGVGRLLAALEQTGQADNTLIVFTSDQGFAWGQHGFRHKLAPYDATIRSPLIVRWPGRVPEGTVCNTPVGGVDIVPTFFSAASIDLPWEMHGHDLTPLLEDPEHAWPHPVLTTLTGRRYGSDTNVIPSDPAELHLAGVPWWVSLRHGKYKYIRTLVEGEIEELYDLRADPEEMNNLALDADYADVVRRFRGAQMAELKRTGAGFVDALPEVAPLSP</sequence>
<feature type="domain" description="Sulfatase N-terminal" evidence="6">
    <location>
        <begin position="31"/>
        <end position="390"/>
    </location>
</feature>
<comment type="similarity">
    <text evidence="1">Belongs to the sulfatase family.</text>
</comment>
<evidence type="ECO:0000256" key="1">
    <source>
        <dbReference type="ARBA" id="ARBA00008779"/>
    </source>
</evidence>
<dbReference type="GO" id="GO:0046872">
    <property type="term" value="F:metal ion binding"/>
    <property type="evidence" value="ECO:0007669"/>
    <property type="project" value="UniProtKB-KW"/>
</dbReference>
<dbReference type="InterPro" id="IPR050738">
    <property type="entry name" value="Sulfatase"/>
</dbReference>
<evidence type="ECO:0000256" key="5">
    <source>
        <dbReference type="SAM" id="SignalP"/>
    </source>
</evidence>
<protein>
    <submittedName>
        <fullName evidence="7">Arylsulfatase</fullName>
        <ecNumber evidence="7">3.1.6.1</ecNumber>
    </submittedName>
</protein>